<dbReference type="InterPro" id="IPR039657">
    <property type="entry name" value="Dimethylallyltransferase"/>
</dbReference>
<name>A0A518BJA5_9BACT</name>
<dbReference type="KEGG" id="pbap:Pla133_21340"/>
<keyword evidence="8 10" id="KW-0460">Magnesium</keyword>
<dbReference type="AlphaFoldDB" id="A0A518BJA5"/>
<feature type="region of interest" description="Interaction with substrate tRNA" evidence="10">
    <location>
        <begin position="44"/>
        <end position="47"/>
    </location>
</feature>
<dbReference type="PANTHER" id="PTHR11088">
    <property type="entry name" value="TRNA DIMETHYLALLYLTRANSFERASE"/>
    <property type="match status" value="1"/>
</dbReference>
<evidence type="ECO:0000256" key="4">
    <source>
        <dbReference type="ARBA" id="ARBA00022679"/>
    </source>
</evidence>
<dbReference type="EC" id="2.5.1.75" evidence="10"/>
<evidence type="ECO:0000313" key="15">
    <source>
        <dbReference type="Proteomes" id="UP000316921"/>
    </source>
</evidence>
<comment type="caution">
    <text evidence="10">Lacks conserved residue(s) required for the propagation of feature annotation.</text>
</comment>
<gene>
    <name evidence="10 14" type="primary">miaA</name>
    <name evidence="14" type="ORF">Pla133_21340</name>
</gene>
<sequence>MNAAAHDLLDGLRVDAVVGPTAAGKTALSLELAERLGAEIVSLDSMLVYRGLDIGTAKPSALERARVPHHLIDLVDPPERYDVQRYLDDVAQVVGDLRQRGRRAFFVGGTGFYLKALCHGLFDVPRPDPQLRAALAARAETEGAATLHGELARLDPPSAARIHPNDTRRVQRALEVIEQTGTPLSQLQRQWRDEQGARSDGRPRRLVGLQPAPEVLERRIVDRTRKMLAAGWIEEVRAILASGGFGETSGQALGYPQIQAHLRGELAREDLEPEIAVRTRQFARRQRTWYRHFDDIVWLDPDAPHALERALAVIEP</sequence>
<dbReference type="Pfam" id="PF01715">
    <property type="entry name" value="IPPT"/>
    <property type="match status" value="1"/>
</dbReference>
<dbReference type="PANTHER" id="PTHR11088:SF60">
    <property type="entry name" value="TRNA DIMETHYLALLYLTRANSFERASE"/>
    <property type="match status" value="1"/>
</dbReference>
<evidence type="ECO:0000256" key="13">
    <source>
        <dbReference type="RuleBase" id="RU003785"/>
    </source>
</evidence>
<dbReference type="SUPFAM" id="SSF52540">
    <property type="entry name" value="P-loop containing nucleoside triphosphate hydrolases"/>
    <property type="match status" value="1"/>
</dbReference>
<dbReference type="Gene3D" id="1.10.20.140">
    <property type="match status" value="1"/>
</dbReference>
<comment type="function">
    <text evidence="2 10 12">Catalyzes the transfer of a dimethylallyl group onto the adenine at position 37 in tRNAs that read codons beginning with uridine, leading to the formation of N6-(dimethylallyl)adenosine (i(6)A).</text>
</comment>
<feature type="site" description="Interaction with substrate tRNA" evidence="10">
    <location>
        <position position="110"/>
    </location>
</feature>
<feature type="site" description="Interaction with substrate tRNA" evidence="10">
    <location>
        <position position="132"/>
    </location>
</feature>
<dbReference type="PROSITE" id="PS50096">
    <property type="entry name" value="IQ"/>
    <property type="match status" value="1"/>
</dbReference>
<evidence type="ECO:0000256" key="6">
    <source>
        <dbReference type="ARBA" id="ARBA00022741"/>
    </source>
</evidence>
<accession>A0A518BJA5</accession>
<dbReference type="GO" id="GO:0006400">
    <property type="term" value="P:tRNA modification"/>
    <property type="evidence" value="ECO:0007669"/>
    <property type="project" value="TreeGrafter"/>
</dbReference>
<evidence type="ECO:0000256" key="11">
    <source>
        <dbReference type="RuleBase" id="RU003783"/>
    </source>
</evidence>
<dbReference type="Proteomes" id="UP000316921">
    <property type="component" value="Chromosome"/>
</dbReference>
<dbReference type="InterPro" id="IPR018022">
    <property type="entry name" value="IPT"/>
</dbReference>
<comment type="subunit">
    <text evidence="10">Monomer.</text>
</comment>
<organism evidence="14 15">
    <name type="scientific">Engelhardtia mirabilis</name>
    <dbReference type="NCBI Taxonomy" id="2528011"/>
    <lineage>
        <taxon>Bacteria</taxon>
        <taxon>Pseudomonadati</taxon>
        <taxon>Planctomycetota</taxon>
        <taxon>Planctomycetia</taxon>
        <taxon>Planctomycetia incertae sedis</taxon>
        <taxon>Engelhardtia</taxon>
    </lineage>
</organism>
<dbReference type="Gene3D" id="3.40.50.300">
    <property type="entry name" value="P-loop containing nucleotide triphosphate hydrolases"/>
    <property type="match status" value="1"/>
</dbReference>
<feature type="binding site" evidence="10">
    <location>
        <begin position="21"/>
        <end position="26"/>
    </location>
    <ligand>
        <name>substrate</name>
    </ligand>
</feature>
<evidence type="ECO:0000256" key="1">
    <source>
        <dbReference type="ARBA" id="ARBA00001946"/>
    </source>
</evidence>
<dbReference type="HAMAP" id="MF_00185">
    <property type="entry name" value="IPP_trans"/>
    <property type="match status" value="1"/>
</dbReference>
<keyword evidence="4 10" id="KW-0808">Transferase</keyword>
<dbReference type="RefSeq" id="WP_145064879.1">
    <property type="nucleotide sequence ID" value="NZ_CP036287.1"/>
</dbReference>
<evidence type="ECO:0000256" key="3">
    <source>
        <dbReference type="ARBA" id="ARBA00005842"/>
    </source>
</evidence>
<evidence type="ECO:0000256" key="2">
    <source>
        <dbReference type="ARBA" id="ARBA00003213"/>
    </source>
</evidence>
<dbReference type="NCBIfam" id="TIGR00174">
    <property type="entry name" value="miaA"/>
    <property type="match status" value="1"/>
</dbReference>
<keyword evidence="7 10" id="KW-0067">ATP-binding</keyword>
<feature type="binding site" evidence="10">
    <location>
        <begin position="19"/>
        <end position="26"/>
    </location>
    <ligand>
        <name>ATP</name>
        <dbReference type="ChEBI" id="CHEBI:30616"/>
    </ligand>
</feature>
<evidence type="ECO:0000256" key="8">
    <source>
        <dbReference type="ARBA" id="ARBA00022842"/>
    </source>
</evidence>
<keyword evidence="6 10" id="KW-0547">Nucleotide-binding</keyword>
<proteinExistence type="inferred from homology"/>
<protein>
    <recommendedName>
        <fullName evidence="10">tRNA dimethylallyltransferase</fullName>
        <ecNumber evidence="10">2.5.1.75</ecNumber>
    </recommendedName>
    <alternativeName>
        <fullName evidence="10">Dimethylallyl diphosphate:tRNA dimethylallyltransferase</fullName>
        <shortName evidence="10">DMAPP:tRNA dimethylallyltransferase</shortName>
        <shortName evidence="10">DMATase</shortName>
    </alternativeName>
    <alternativeName>
        <fullName evidence="10">Isopentenyl-diphosphate:tRNA isopentenyltransferase</fullName>
        <shortName evidence="10">IPP transferase</shortName>
        <shortName evidence="10">IPPT</shortName>
        <shortName evidence="10">IPTase</shortName>
    </alternativeName>
</protein>
<evidence type="ECO:0000256" key="12">
    <source>
        <dbReference type="RuleBase" id="RU003784"/>
    </source>
</evidence>
<evidence type="ECO:0000256" key="10">
    <source>
        <dbReference type="HAMAP-Rule" id="MF_00185"/>
    </source>
</evidence>
<comment type="catalytic activity">
    <reaction evidence="9 10 11">
        <text>adenosine(37) in tRNA + dimethylallyl diphosphate = N(6)-dimethylallyladenosine(37) in tRNA + diphosphate</text>
        <dbReference type="Rhea" id="RHEA:26482"/>
        <dbReference type="Rhea" id="RHEA-COMP:10162"/>
        <dbReference type="Rhea" id="RHEA-COMP:10375"/>
        <dbReference type="ChEBI" id="CHEBI:33019"/>
        <dbReference type="ChEBI" id="CHEBI:57623"/>
        <dbReference type="ChEBI" id="CHEBI:74411"/>
        <dbReference type="ChEBI" id="CHEBI:74415"/>
        <dbReference type="EC" id="2.5.1.75"/>
    </reaction>
</comment>
<keyword evidence="5 10" id="KW-0819">tRNA processing</keyword>
<evidence type="ECO:0000256" key="9">
    <source>
        <dbReference type="ARBA" id="ARBA00049563"/>
    </source>
</evidence>
<evidence type="ECO:0000256" key="7">
    <source>
        <dbReference type="ARBA" id="ARBA00022840"/>
    </source>
</evidence>
<dbReference type="FunFam" id="1.10.20.140:FF:000001">
    <property type="entry name" value="tRNA dimethylallyltransferase"/>
    <property type="match status" value="1"/>
</dbReference>
<keyword evidence="15" id="KW-1185">Reference proteome</keyword>
<comment type="cofactor">
    <cofactor evidence="1 10">
        <name>Mg(2+)</name>
        <dbReference type="ChEBI" id="CHEBI:18420"/>
    </cofactor>
</comment>
<evidence type="ECO:0000313" key="14">
    <source>
        <dbReference type="EMBL" id="QDU67056.1"/>
    </source>
</evidence>
<dbReference type="EMBL" id="CP036287">
    <property type="protein sequence ID" value="QDU67056.1"/>
    <property type="molecule type" value="Genomic_DNA"/>
</dbReference>
<dbReference type="InterPro" id="IPR027417">
    <property type="entry name" value="P-loop_NTPase"/>
</dbReference>
<reference evidence="14 15" key="1">
    <citation type="submission" date="2019-02" db="EMBL/GenBank/DDBJ databases">
        <title>Deep-cultivation of Planctomycetes and their phenomic and genomic characterization uncovers novel biology.</title>
        <authorList>
            <person name="Wiegand S."/>
            <person name="Jogler M."/>
            <person name="Boedeker C."/>
            <person name="Pinto D."/>
            <person name="Vollmers J."/>
            <person name="Rivas-Marin E."/>
            <person name="Kohn T."/>
            <person name="Peeters S.H."/>
            <person name="Heuer A."/>
            <person name="Rast P."/>
            <person name="Oberbeckmann S."/>
            <person name="Bunk B."/>
            <person name="Jeske O."/>
            <person name="Meyerdierks A."/>
            <person name="Storesund J.E."/>
            <person name="Kallscheuer N."/>
            <person name="Luecker S."/>
            <person name="Lage O.M."/>
            <person name="Pohl T."/>
            <person name="Merkel B.J."/>
            <person name="Hornburger P."/>
            <person name="Mueller R.-W."/>
            <person name="Bruemmer F."/>
            <person name="Labrenz M."/>
            <person name="Spormann A.M."/>
            <person name="Op den Camp H."/>
            <person name="Overmann J."/>
            <person name="Amann R."/>
            <person name="Jetten M.S.M."/>
            <person name="Mascher T."/>
            <person name="Medema M.H."/>
            <person name="Devos D.P."/>
            <person name="Kaster A.-K."/>
            <person name="Ovreas L."/>
            <person name="Rohde M."/>
            <person name="Galperin M.Y."/>
            <person name="Jogler C."/>
        </authorList>
    </citation>
    <scope>NUCLEOTIDE SEQUENCE [LARGE SCALE GENOMIC DNA]</scope>
    <source>
        <strain evidence="14 15">Pla133</strain>
    </source>
</reference>
<comment type="similarity">
    <text evidence="3 10 13">Belongs to the IPP transferase family.</text>
</comment>
<dbReference type="GO" id="GO:0005524">
    <property type="term" value="F:ATP binding"/>
    <property type="evidence" value="ECO:0007669"/>
    <property type="project" value="UniProtKB-UniRule"/>
</dbReference>
<evidence type="ECO:0000256" key="5">
    <source>
        <dbReference type="ARBA" id="ARBA00022694"/>
    </source>
</evidence>
<dbReference type="GO" id="GO:0052381">
    <property type="term" value="F:tRNA dimethylallyltransferase activity"/>
    <property type="evidence" value="ECO:0007669"/>
    <property type="project" value="UniProtKB-UniRule"/>
</dbReference>